<name>A0A1I7G4N4_9FLAO</name>
<dbReference type="GO" id="GO:0005886">
    <property type="term" value="C:plasma membrane"/>
    <property type="evidence" value="ECO:0007669"/>
    <property type="project" value="TreeGrafter"/>
</dbReference>
<dbReference type="RefSeq" id="WP_093024346.1">
    <property type="nucleotide sequence ID" value="NZ_FPBK01000003.1"/>
</dbReference>
<dbReference type="OrthoDB" id="9776359at2"/>
<evidence type="ECO:0000313" key="11">
    <source>
        <dbReference type="Proteomes" id="UP000199138"/>
    </source>
</evidence>
<evidence type="ECO:0000256" key="5">
    <source>
        <dbReference type="ARBA" id="ARBA00022692"/>
    </source>
</evidence>
<dbReference type="InterPro" id="IPR004338">
    <property type="entry name" value="NqrB/RnfD"/>
</dbReference>
<dbReference type="GO" id="GO:0055085">
    <property type="term" value="P:transmembrane transport"/>
    <property type="evidence" value="ECO:0007669"/>
    <property type="project" value="InterPro"/>
</dbReference>
<keyword evidence="2" id="KW-0597">Phosphoprotein</keyword>
<keyword evidence="5 9" id="KW-0812">Transmembrane</keyword>
<keyword evidence="11" id="KW-1185">Reference proteome</keyword>
<dbReference type="Proteomes" id="UP000199138">
    <property type="component" value="Unassembled WGS sequence"/>
</dbReference>
<feature type="transmembrane region" description="Helical" evidence="9">
    <location>
        <begin position="201"/>
        <end position="218"/>
    </location>
</feature>
<keyword evidence="8 9" id="KW-0472">Membrane</keyword>
<dbReference type="PANTHER" id="PTHR30578:SF0">
    <property type="entry name" value="ION-TRANSLOCATING OXIDOREDUCTASE COMPLEX SUBUNIT D"/>
    <property type="match status" value="1"/>
</dbReference>
<evidence type="ECO:0000256" key="2">
    <source>
        <dbReference type="ARBA" id="ARBA00022553"/>
    </source>
</evidence>
<feature type="transmembrane region" description="Helical" evidence="9">
    <location>
        <begin position="92"/>
        <end position="109"/>
    </location>
</feature>
<feature type="transmembrane region" description="Helical" evidence="9">
    <location>
        <begin position="69"/>
        <end position="86"/>
    </location>
</feature>
<sequence length="362" mass="40100">MSLNPYIKPKFETTTTVMVDVIIALLPLSILSYIAYGMQAIQLQLLAIGVALVTELISAVLVTKNYRSILDGSAVVTALLMCFTISPITPWYIVAFGAASAILFGKIVWGGLGKNRFNPALVGREFMATFFPVIMTSAGIWATTSYIQTPATHLFPGLTSDYLNSYLSGLVYKTSGAMGEYSIVAIAIGGLYLLIRNRISWHIPFALLAVFFACFWFVPDGDDLKFSLAGVLLGTIFMATDMPSSPTNTNGKLYYGGMIGLVTFLLLLGKVSYEYMSFSILILNGFSRFISLVFKPKVWGQPLDWQSRIEQIFLLTLAILGVTLAVISLDYYHMIPYLVYVYIVYIIFKFNFSFLKNISNPI</sequence>
<feature type="transmembrane region" description="Helical" evidence="9">
    <location>
        <begin position="312"/>
        <end position="331"/>
    </location>
</feature>
<evidence type="ECO:0000256" key="3">
    <source>
        <dbReference type="ARBA" id="ARBA00022630"/>
    </source>
</evidence>
<evidence type="ECO:0000256" key="9">
    <source>
        <dbReference type="SAM" id="Phobius"/>
    </source>
</evidence>
<dbReference type="EMBL" id="FPBK01000003">
    <property type="protein sequence ID" value="SFU43176.1"/>
    <property type="molecule type" value="Genomic_DNA"/>
</dbReference>
<protein>
    <submittedName>
        <fullName evidence="10">Electron transport complex protein RnfD</fullName>
    </submittedName>
</protein>
<evidence type="ECO:0000256" key="6">
    <source>
        <dbReference type="ARBA" id="ARBA00022967"/>
    </source>
</evidence>
<proteinExistence type="predicted"/>
<evidence type="ECO:0000256" key="7">
    <source>
        <dbReference type="ARBA" id="ARBA00022989"/>
    </source>
</evidence>
<evidence type="ECO:0000256" key="4">
    <source>
        <dbReference type="ARBA" id="ARBA00022643"/>
    </source>
</evidence>
<dbReference type="AlphaFoldDB" id="A0A1I7G4N4"/>
<keyword evidence="7 9" id="KW-1133">Transmembrane helix</keyword>
<feature type="transmembrane region" description="Helical" evidence="9">
    <location>
        <begin position="253"/>
        <end position="269"/>
    </location>
</feature>
<feature type="transmembrane region" description="Helical" evidence="9">
    <location>
        <begin position="130"/>
        <end position="149"/>
    </location>
</feature>
<feature type="transmembrane region" description="Helical" evidence="9">
    <location>
        <begin position="17"/>
        <end position="35"/>
    </location>
</feature>
<feature type="transmembrane region" description="Helical" evidence="9">
    <location>
        <begin position="169"/>
        <end position="194"/>
    </location>
</feature>
<evidence type="ECO:0000256" key="1">
    <source>
        <dbReference type="ARBA" id="ARBA00022448"/>
    </source>
</evidence>
<dbReference type="STRING" id="1224947.SAMN05216480_103148"/>
<organism evidence="10 11">
    <name type="scientific">Pustulibacterium marinum</name>
    <dbReference type="NCBI Taxonomy" id="1224947"/>
    <lineage>
        <taxon>Bacteria</taxon>
        <taxon>Pseudomonadati</taxon>
        <taxon>Bacteroidota</taxon>
        <taxon>Flavobacteriia</taxon>
        <taxon>Flavobacteriales</taxon>
        <taxon>Flavobacteriaceae</taxon>
        <taxon>Pustulibacterium</taxon>
    </lineage>
</organism>
<keyword evidence="3" id="KW-0285">Flavoprotein</keyword>
<evidence type="ECO:0000313" key="10">
    <source>
        <dbReference type="EMBL" id="SFU43176.1"/>
    </source>
</evidence>
<feature type="transmembrane region" description="Helical" evidence="9">
    <location>
        <begin position="337"/>
        <end position="355"/>
    </location>
</feature>
<dbReference type="PANTHER" id="PTHR30578">
    <property type="entry name" value="ELECTRON TRANSPORT COMPLEX PROTEIN RNFD"/>
    <property type="match status" value="1"/>
</dbReference>
<reference evidence="10 11" key="1">
    <citation type="submission" date="2016-10" db="EMBL/GenBank/DDBJ databases">
        <authorList>
            <person name="de Groot N.N."/>
        </authorList>
    </citation>
    <scope>NUCLEOTIDE SEQUENCE [LARGE SCALE GENOMIC DNA]</scope>
    <source>
        <strain evidence="10 11">CGMCC 1.12333</strain>
    </source>
</reference>
<accession>A0A1I7G4N4</accession>
<evidence type="ECO:0000256" key="8">
    <source>
        <dbReference type="ARBA" id="ARBA00023136"/>
    </source>
</evidence>
<dbReference type="Pfam" id="PF03116">
    <property type="entry name" value="NQR2_RnfD_RnfE"/>
    <property type="match status" value="1"/>
</dbReference>
<gene>
    <name evidence="10" type="ORF">SAMN05216480_103148</name>
</gene>
<keyword evidence="1" id="KW-0813">Transport</keyword>
<keyword evidence="4" id="KW-0288">FMN</keyword>
<feature type="transmembrane region" description="Helical" evidence="9">
    <location>
        <begin position="41"/>
        <end position="62"/>
    </location>
</feature>
<keyword evidence="6" id="KW-1278">Translocase</keyword>